<dbReference type="NCBIfam" id="NF001454">
    <property type="entry name" value="PRK00315.1"/>
    <property type="match status" value="1"/>
</dbReference>
<dbReference type="HAMAP" id="MF_00276">
    <property type="entry name" value="KdpC"/>
    <property type="match status" value="1"/>
</dbReference>
<keyword evidence="4 11" id="KW-0812">Transmembrane</keyword>
<evidence type="ECO:0000256" key="9">
    <source>
        <dbReference type="ARBA" id="ARBA00023065"/>
    </source>
</evidence>
<evidence type="ECO:0000256" key="5">
    <source>
        <dbReference type="ARBA" id="ARBA00022741"/>
    </source>
</evidence>
<dbReference type="GO" id="GO:0005524">
    <property type="term" value="F:ATP binding"/>
    <property type="evidence" value="ECO:0007669"/>
    <property type="project" value="UniProtKB-UniRule"/>
</dbReference>
<name>A0A0L6U4W8_9FIRM</name>
<dbReference type="Pfam" id="PF02669">
    <property type="entry name" value="KdpC"/>
    <property type="match status" value="1"/>
</dbReference>
<keyword evidence="1 11" id="KW-0813">Transport</keyword>
<keyword evidence="5 11" id="KW-0547">Nucleotide-binding</keyword>
<keyword evidence="6 11" id="KW-0067">ATP-binding</keyword>
<evidence type="ECO:0000256" key="2">
    <source>
        <dbReference type="ARBA" id="ARBA00022475"/>
    </source>
</evidence>
<dbReference type="PANTHER" id="PTHR30042">
    <property type="entry name" value="POTASSIUM-TRANSPORTING ATPASE C CHAIN"/>
    <property type="match status" value="1"/>
</dbReference>
<dbReference type="PIRSF" id="PIRSF001296">
    <property type="entry name" value="K_ATPase_KdpC"/>
    <property type="match status" value="1"/>
</dbReference>
<proteinExistence type="inferred from homology"/>
<dbReference type="OrthoDB" id="9809491at2"/>
<dbReference type="EMBL" id="LGYO01000002">
    <property type="protein sequence ID" value="KNZ43579.1"/>
    <property type="molecule type" value="Genomic_DNA"/>
</dbReference>
<evidence type="ECO:0000256" key="10">
    <source>
        <dbReference type="ARBA" id="ARBA00023136"/>
    </source>
</evidence>
<feature type="transmembrane region" description="Helical" evidence="11">
    <location>
        <begin position="12"/>
        <end position="38"/>
    </location>
</feature>
<protein>
    <recommendedName>
        <fullName evidence="11">Potassium-transporting ATPase KdpC subunit</fullName>
    </recommendedName>
    <alternativeName>
        <fullName evidence="11">ATP phosphohydrolase [potassium-transporting] C chain</fullName>
    </alternativeName>
    <alternativeName>
        <fullName evidence="11">Potassium-binding and translocating subunit C</fullName>
    </alternativeName>
    <alternativeName>
        <fullName evidence="11">Potassium-translocating ATPase C chain</fullName>
    </alternativeName>
</protein>
<evidence type="ECO:0000313" key="12">
    <source>
        <dbReference type="EMBL" id="KNZ43579.1"/>
    </source>
</evidence>
<dbReference type="PATRIC" id="fig|52689.4.peg.831"/>
<dbReference type="AlphaFoldDB" id="A0A0L6U4W8"/>
<dbReference type="Proteomes" id="UP000036873">
    <property type="component" value="Unassembled WGS sequence"/>
</dbReference>
<keyword evidence="7 11" id="KW-0630">Potassium</keyword>
<comment type="subcellular location">
    <subcellularLocation>
        <location evidence="11">Cell membrane</location>
        <topology evidence="11">Single-pass membrane protein</topology>
    </subcellularLocation>
</comment>
<sequence>MKKLIASFRPALMCLLVVTILCGFIYPVFVTGIAQIAFPNQANGSIITITEENGTPKDVGSVLIGQEFTKPEYLIGRPMGTTNLSPVSEEQRKLVAQRIAWWQAFDPENKAVIPMDLVTASGSGVDPNISPEAAEYQVARIARERNISEESVRKIINQYTTEKLLGFWGEPAVHVLKVNLALDGLIQ</sequence>
<dbReference type="GO" id="GO:0008556">
    <property type="term" value="F:P-type potassium transmembrane transporter activity"/>
    <property type="evidence" value="ECO:0007669"/>
    <property type="project" value="InterPro"/>
</dbReference>
<dbReference type="InterPro" id="IPR003820">
    <property type="entry name" value="KdpC"/>
</dbReference>
<comment type="similarity">
    <text evidence="11">Belongs to the KdpC family.</text>
</comment>
<keyword evidence="9 11" id="KW-0406">Ion transport</keyword>
<dbReference type="GO" id="GO:0005886">
    <property type="term" value="C:plasma membrane"/>
    <property type="evidence" value="ECO:0007669"/>
    <property type="project" value="UniProtKB-SubCell"/>
</dbReference>
<keyword evidence="2 11" id="KW-1003">Cell membrane</keyword>
<reference evidence="13" key="1">
    <citation type="submission" date="2015-07" db="EMBL/GenBank/DDBJ databases">
        <title>Draft genome sequence of Acetobacterium bakii DSM 8293, a potential psychrophilic chemical producer through syngas fermentation.</title>
        <authorList>
            <person name="Song Y."/>
            <person name="Hwang S."/>
            <person name="Cho B.-K."/>
        </authorList>
    </citation>
    <scope>NUCLEOTIDE SEQUENCE [LARGE SCALE GENOMIC DNA]</scope>
    <source>
        <strain evidence="13">DSM 8239</strain>
    </source>
</reference>
<dbReference type="NCBIfam" id="TIGR00681">
    <property type="entry name" value="kdpC"/>
    <property type="match status" value="1"/>
</dbReference>
<accession>A0A0L6U4W8</accession>
<comment type="subunit">
    <text evidence="11">The system is composed of three essential subunits: KdpA, KdpB and KdpC.</text>
</comment>
<evidence type="ECO:0000256" key="4">
    <source>
        <dbReference type="ARBA" id="ARBA00022692"/>
    </source>
</evidence>
<organism evidence="12 13">
    <name type="scientific">Acetobacterium bakii</name>
    <dbReference type="NCBI Taxonomy" id="52689"/>
    <lineage>
        <taxon>Bacteria</taxon>
        <taxon>Bacillati</taxon>
        <taxon>Bacillota</taxon>
        <taxon>Clostridia</taxon>
        <taxon>Eubacteriales</taxon>
        <taxon>Eubacteriaceae</taxon>
        <taxon>Acetobacterium</taxon>
    </lineage>
</organism>
<comment type="caution">
    <text evidence="12">The sequence shown here is derived from an EMBL/GenBank/DDBJ whole genome shotgun (WGS) entry which is preliminary data.</text>
</comment>
<evidence type="ECO:0000256" key="7">
    <source>
        <dbReference type="ARBA" id="ARBA00022958"/>
    </source>
</evidence>
<evidence type="ECO:0000256" key="3">
    <source>
        <dbReference type="ARBA" id="ARBA00022538"/>
    </source>
</evidence>
<evidence type="ECO:0000256" key="11">
    <source>
        <dbReference type="HAMAP-Rule" id="MF_00276"/>
    </source>
</evidence>
<comment type="function">
    <text evidence="11">Part of the high-affinity ATP-driven potassium transport (or Kdp) system, which catalyzes the hydrolysis of ATP coupled with the electrogenic transport of potassium into the cytoplasm. This subunit acts as a catalytic chaperone that increases the ATP-binding affinity of the ATP-hydrolyzing subunit KdpB by the formation of a transient KdpB/KdpC/ATP ternary complex.</text>
</comment>
<keyword evidence="10 11" id="KW-0472">Membrane</keyword>
<dbReference type="STRING" id="52689.AKG39_00385"/>
<evidence type="ECO:0000256" key="1">
    <source>
        <dbReference type="ARBA" id="ARBA00022448"/>
    </source>
</evidence>
<evidence type="ECO:0000313" key="13">
    <source>
        <dbReference type="Proteomes" id="UP000036873"/>
    </source>
</evidence>
<keyword evidence="13" id="KW-1185">Reference proteome</keyword>
<keyword evidence="8 11" id="KW-1133">Transmembrane helix</keyword>
<gene>
    <name evidence="11" type="primary">kdpC</name>
    <name evidence="12" type="ORF">AKG39_00385</name>
</gene>
<evidence type="ECO:0000256" key="6">
    <source>
        <dbReference type="ARBA" id="ARBA00022840"/>
    </source>
</evidence>
<evidence type="ECO:0000256" key="8">
    <source>
        <dbReference type="ARBA" id="ARBA00022989"/>
    </source>
</evidence>
<dbReference type="PANTHER" id="PTHR30042:SF2">
    <property type="entry name" value="POTASSIUM-TRANSPORTING ATPASE KDPC SUBUNIT"/>
    <property type="match status" value="1"/>
</dbReference>
<keyword evidence="3 11" id="KW-0633">Potassium transport</keyword>